<reference evidence="1" key="1">
    <citation type="submission" date="2018-05" db="EMBL/GenBank/DDBJ databases">
        <authorList>
            <person name="Lanie J.A."/>
            <person name="Ng W.-L."/>
            <person name="Kazmierczak K.M."/>
            <person name="Andrzejewski T.M."/>
            <person name="Davidsen T.M."/>
            <person name="Wayne K.J."/>
            <person name="Tettelin H."/>
            <person name="Glass J.I."/>
            <person name="Rusch D."/>
            <person name="Podicherti R."/>
            <person name="Tsui H.-C.T."/>
            <person name="Winkler M.E."/>
        </authorList>
    </citation>
    <scope>NUCLEOTIDE SEQUENCE</scope>
</reference>
<dbReference type="EMBL" id="UINC01107078">
    <property type="protein sequence ID" value="SVC72189.1"/>
    <property type="molecule type" value="Genomic_DNA"/>
</dbReference>
<protein>
    <submittedName>
        <fullName evidence="1">Uncharacterized protein</fullName>
    </submittedName>
</protein>
<sequence>MALDDNARSVAAAGGYGGPMFLYKLACNGIHTTPTISDSNLSKVLAFMGQRTTVLSWAPGGNNIAYALCEGGIDLSAWPQGVGTGATTTAGTIDDGDTGASADCVITKHVVFAGQ</sequence>
<proteinExistence type="predicted"/>
<name>A0A382PFM0_9ZZZZ</name>
<accession>A0A382PFM0</accession>
<evidence type="ECO:0000313" key="1">
    <source>
        <dbReference type="EMBL" id="SVC72189.1"/>
    </source>
</evidence>
<gene>
    <name evidence="1" type="ORF">METZ01_LOCUS325043</name>
</gene>
<organism evidence="1">
    <name type="scientific">marine metagenome</name>
    <dbReference type="NCBI Taxonomy" id="408172"/>
    <lineage>
        <taxon>unclassified sequences</taxon>
        <taxon>metagenomes</taxon>
        <taxon>ecological metagenomes</taxon>
    </lineage>
</organism>
<dbReference type="AlphaFoldDB" id="A0A382PFM0"/>